<dbReference type="InterPro" id="IPR027417">
    <property type="entry name" value="P-loop_NTPase"/>
</dbReference>
<sequence>MTWLKKWFFTIVLCIWALCVGIGSYFVIKENAASIDFTTLVNMLQRDRVETILIGKHHTYFYMADERIYKLPTTQLYGCINKVFITKISNKDINYNKVPNKETCGIYLSFIENGLPTIAPKTSPQEKIVYAIIVFLIGWVIFYILCEEIESKIWTEKNAIMETNSYSNEDADDNMSLALEPMRSSIRFRDVAGIKEAKDDLLEIIDYLKNPKKYQDLGIYLPRGVLLVGPPGVGKTMIAKAIAGESGVPFFYHSGSSFVQIYVGVGAQRVRELFARARACAPAIIFIDEIDAIGKARGADNHQEWESTLNELLIELDGFSDQSGVIVIGATNQVDVMDHALLRSGRFDRRIYVDLPDLNERIEILKVHLRNRAHMLDLHETAKLCVGFSGANIASLVNEAAINALRHNRNTITMQDITDTSHKVLFGKRRQNTLSKHEKQMLAIYNAAKGLSQYWLLPDFQKITLIDTTIESQSPNNNYDYYTRDNLIAEIKIALSGNLALEVHNIGISTIAQHDVEKAKFIAKKMCEDYGMGERLLTDYEDILEILETTKQEHKEFIIANKHSIERIATTLIEHEKITKEDIQKILESIS</sequence>
<evidence type="ECO:0000256" key="8">
    <source>
        <dbReference type="RuleBase" id="RU003651"/>
    </source>
</evidence>
<comment type="cofactor">
    <cofactor evidence="1">
        <name>Zn(2+)</name>
        <dbReference type="ChEBI" id="CHEBI:29105"/>
    </cofactor>
</comment>
<dbReference type="InterPro" id="IPR041569">
    <property type="entry name" value="AAA_lid_3"/>
</dbReference>
<comment type="caution">
    <text evidence="11">The sequence shown here is derived from an EMBL/GenBank/DDBJ whole genome shotgun (WGS) entry which is preliminary data.</text>
</comment>
<dbReference type="PANTHER" id="PTHR23076">
    <property type="entry name" value="METALLOPROTEASE M41 FTSH"/>
    <property type="match status" value="1"/>
</dbReference>
<evidence type="ECO:0000256" key="3">
    <source>
        <dbReference type="ARBA" id="ARBA00022670"/>
    </source>
</evidence>
<dbReference type="PROSITE" id="PS00674">
    <property type="entry name" value="AAA"/>
    <property type="match status" value="1"/>
</dbReference>
<comment type="similarity">
    <text evidence="2">In the C-terminal section; belongs to the peptidase M41 family.</text>
</comment>
<keyword evidence="3" id="KW-0645">Protease</keyword>
<dbReference type="SUPFAM" id="SSF52540">
    <property type="entry name" value="P-loop containing nucleoside triphosphate hydrolases"/>
    <property type="match status" value="1"/>
</dbReference>
<evidence type="ECO:0000256" key="5">
    <source>
        <dbReference type="ARBA" id="ARBA00022801"/>
    </source>
</evidence>
<evidence type="ECO:0000256" key="4">
    <source>
        <dbReference type="ARBA" id="ARBA00022723"/>
    </source>
</evidence>
<evidence type="ECO:0000256" key="7">
    <source>
        <dbReference type="ARBA" id="ARBA00023049"/>
    </source>
</evidence>
<keyword evidence="11" id="KW-0132">Cell division</keyword>
<dbReference type="SMART" id="SM00382">
    <property type="entry name" value="AAA"/>
    <property type="match status" value="1"/>
</dbReference>
<organism evidence="11 12">
    <name type="scientific">Helicobacter trogontum</name>
    <dbReference type="NCBI Taxonomy" id="50960"/>
    <lineage>
        <taxon>Bacteria</taxon>
        <taxon>Pseudomonadati</taxon>
        <taxon>Campylobacterota</taxon>
        <taxon>Epsilonproteobacteria</taxon>
        <taxon>Campylobacterales</taxon>
        <taxon>Helicobacteraceae</taxon>
        <taxon>Helicobacter</taxon>
    </lineage>
</organism>
<dbReference type="InterPro" id="IPR037219">
    <property type="entry name" value="Peptidase_M41-like"/>
</dbReference>
<dbReference type="GO" id="GO:0051301">
    <property type="term" value="P:cell division"/>
    <property type="evidence" value="ECO:0007669"/>
    <property type="project" value="UniProtKB-KW"/>
</dbReference>
<keyword evidence="12" id="KW-1185">Reference proteome</keyword>
<accession>A0ABQ0D2W9</accession>
<name>A0ABQ0D2W9_9HELI</name>
<dbReference type="SUPFAM" id="SSF140990">
    <property type="entry name" value="FtsH protease domain-like"/>
    <property type="match status" value="1"/>
</dbReference>
<evidence type="ECO:0000256" key="2">
    <source>
        <dbReference type="ARBA" id="ARBA00010044"/>
    </source>
</evidence>
<dbReference type="Pfam" id="PF17862">
    <property type="entry name" value="AAA_lid_3"/>
    <property type="match status" value="1"/>
</dbReference>
<keyword evidence="9" id="KW-0472">Membrane</keyword>
<dbReference type="Pfam" id="PF01434">
    <property type="entry name" value="Peptidase_M41"/>
    <property type="match status" value="1"/>
</dbReference>
<keyword evidence="9" id="KW-0812">Transmembrane</keyword>
<evidence type="ECO:0000259" key="10">
    <source>
        <dbReference type="SMART" id="SM00382"/>
    </source>
</evidence>
<dbReference type="CDD" id="cd19501">
    <property type="entry name" value="RecA-like_FtsH"/>
    <property type="match status" value="1"/>
</dbReference>
<dbReference type="Gene3D" id="1.10.8.60">
    <property type="match status" value="1"/>
</dbReference>
<proteinExistence type="inferred from homology"/>
<evidence type="ECO:0000313" key="12">
    <source>
        <dbReference type="Proteomes" id="UP001562457"/>
    </source>
</evidence>
<keyword evidence="7" id="KW-0482">Metalloprotease</keyword>
<dbReference type="Gene3D" id="1.20.58.760">
    <property type="entry name" value="Peptidase M41"/>
    <property type="match status" value="1"/>
</dbReference>
<dbReference type="InterPro" id="IPR003593">
    <property type="entry name" value="AAA+_ATPase"/>
</dbReference>
<dbReference type="InterPro" id="IPR000642">
    <property type="entry name" value="Peptidase_M41"/>
</dbReference>
<keyword evidence="8" id="KW-0547">Nucleotide-binding</keyword>
<dbReference type="InterPro" id="IPR003960">
    <property type="entry name" value="ATPase_AAA_CS"/>
</dbReference>
<feature type="transmembrane region" description="Helical" evidence="9">
    <location>
        <begin position="6"/>
        <end position="28"/>
    </location>
</feature>
<dbReference type="RefSeq" id="WP_104718297.1">
    <property type="nucleotide sequence ID" value="NZ_BAAFHN010000011.1"/>
</dbReference>
<feature type="domain" description="AAA+ ATPase" evidence="10">
    <location>
        <begin position="221"/>
        <end position="357"/>
    </location>
</feature>
<keyword evidence="9" id="KW-1133">Transmembrane helix</keyword>
<comment type="similarity">
    <text evidence="8">Belongs to the AAA ATPase family.</text>
</comment>
<evidence type="ECO:0000313" key="11">
    <source>
        <dbReference type="EMBL" id="GAB0172672.1"/>
    </source>
</evidence>
<protein>
    <submittedName>
        <fullName evidence="11">Cell division protein FtsH</fullName>
    </submittedName>
</protein>
<keyword evidence="8" id="KW-0067">ATP-binding</keyword>
<keyword evidence="11" id="KW-0131">Cell cycle</keyword>
<keyword evidence="6" id="KW-0862">Zinc</keyword>
<keyword evidence="5" id="KW-0378">Hydrolase</keyword>
<dbReference type="Pfam" id="PF00004">
    <property type="entry name" value="AAA"/>
    <property type="match status" value="1"/>
</dbReference>
<dbReference type="PANTHER" id="PTHR23076:SF97">
    <property type="entry name" value="ATP-DEPENDENT ZINC METALLOPROTEASE YME1L1"/>
    <property type="match status" value="1"/>
</dbReference>
<gene>
    <name evidence="11" type="primary">ftsH_2</name>
    <name evidence="11" type="ORF">NHP164001_06860</name>
</gene>
<dbReference type="EMBL" id="BAAFHN010000011">
    <property type="protein sequence ID" value="GAB0172672.1"/>
    <property type="molecule type" value="Genomic_DNA"/>
</dbReference>
<evidence type="ECO:0000256" key="9">
    <source>
        <dbReference type="SAM" id="Phobius"/>
    </source>
</evidence>
<dbReference type="Gene3D" id="3.40.50.300">
    <property type="entry name" value="P-loop containing nucleotide triphosphate hydrolases"/>
    <property type="match status" value="1"/>
</dbReference>
<evidence type="ECO:0000256" key="6">
    <source>
        <dbReference type="ARBA" id="ARBA00022833"/>
    </source>
</evidence>
<evidence type="ECO:0000256" key="1">
    <source>
        <dbReference type="ARBA" id="ARBA00001947"/>
    </source>
</evidence>
<keyword evidence="4" id="KW-0479">Metal-binding</keyword>
<dbReference type="InterPro" id="IPR003959">
    <property type="entry name" value="ATPase_AAA_core"/>
</dbReference>
<dbReference type="Proteomes" id="UP001562457">
    <property type="component" value="Unassembled WGS sequence"/>
</dbReference>
<feature type="transmembrane region" description="Helical" evidence="9">
    <location>
        <begin position="128"/>
        <end position="145"/>
    </location>
</feature>
<reference evidence="11 12" key="1">
    <citation type="submission" date="2024-06" db="EMBL/GenBank/DDBJ databases">
        <title>Draft genome sequence of Helicobacter trogontum NHP16-4001.</title>
        <authorList>
            <person name="Rimbara E."/>
            <person name="Suzuki M."/>
        </authorList>
    </citation>
    <scope>NUCLEOTIDE SEQUENCE [LARGE SCALE GENOMIC DNA]</scope>
    <source>
        <strain evidence="11 12">NHP16-4001</strain>
    </source>
</reference>